<organism evidence="2 3">
    <name type="scientific">Trichonephila inaurata madagascariensis</name>
    <dbReference type="NCBI Taxonomy" id="2747483"/>
    <lineage>
        <taxon>Eukaryota</taxon>
        <taxon>Metazoa</taxon>
        <taxon>Ecdysozoa</taxon>
        <taxon>Arthropoda</taxon>
        <taxon>Chelicerata</taxon>
        <taxon>Arachnida</taxon>
        <taxon>Araneae</taxon>
        <taxon>Araneomorphae</taxon>
        <taxon>Entelegynae</taxon>
        <taxon>Araneoidea</taxon>
        <taxon>Nephilidae</taxon>
        <taxon>Trichonephila</taxon>
        <taxon>Trichonephila inaurata</taxon>
    </lineage>
</organism>
<feature type="transmembrane region" description="Helical" evidence="1">
    <location>
        <begin position="261"/>
        <end position="281"/>
    </location>
</feature>
<keyword evidence="1" id="KW-0812">Transmembrane</keyword>
<comment type="caution">
    <text evidence="2">The sequence shown here is derived from an EMBL/GenBank/DDBJ whole genome shotgun (WGS) entry which is preliminary data.</text>
</comment>
<keyword evidence="3" id="KW-1185">Reference proteome</keyword>
<name>A0A8X6X0T2_9ARAC</name>
<protein>
    <submittedName>
        <fullName evidence="2">Uncharacterized protein</fullName>
    </submittedName>
</protein>
<evidence type="ECO:0000313" key="2">
    <source>
        <dbReference type="EMBL" id="GFY43821.1"/>
    </source>
</evidence>
<feature type="transmembrane region" description="Helical" evidence="1">
    <location>
        <begin position="125"/>
        <end position="146"/>
    </location>
</feature>
<accession>A0A8X6X0T2</accession>
<feature type="transmembrane region" description="Helical" evidence="1">
    <location>
        <begin position="53"/>
        <end position="71"/>
    </location>
</feature>
<dbReference type="EMBL" id="BMAV01003894">
    <property type="protein sequence ID" value="GFY43821.1"/>
    <property type="molecule type" value="Genomic_DNA"/>
</dbReference>
<dbReference type="Proteomes" id="UP000886998">
    <property type="component" value="Unassembled WGS sequence"/>
</dbReference>
<sequence>MSGKEIPSVLDPVVTVSSDSCSKPFYNETIDKCVLKDFAQCVLKHPARIPLSVSYSITLSYLALHFLRWIFFNKYSRRMELGYSIFFWPFVDFLSCFFFLHHLTVVSDQYDRKDTYGWPEQSKQYLLTLYSYTLVLLALFCYNVVFKTFFKIPISRSKWCITFAVLCITSSFSILYGVFIHCWSESDEDSIMNTYRRIEFVALLSPEPREIIIFLLWNHIIPGCLISFLTGRVIIELVKRNEWDLLDKDKPHSMSYEDRKYIMLSLSVGVFYVITNNLFILQTTAQLLTDSEAIDYYIPDCFEFCPFVILPVDYLLTAFYFCFANEIHAPSSNDLNLLFLNEIEI</sequence>
<keyword evidence="1" id="KW-1133">Transmembrane helix</keyword>
<feature type="transmembrane region" description="Helical" evidence="1">
    <location>
        <begin position="211"/>
        <end position="235"/>
    </location>
</feature>
<gene>
    <name evidence="2" type="primary">NCL1_20786</name>
    <name evidence="2" type="ORF">TNIN_80161</name>
</gene>
<proteinExistence type="predicted"/>
<feature type="transmembrane region" description="Helical" evidence="1">
    <location>
        <begin position="83"/>
        <end position="105"/>
    </location>
</feature>
<dbReference type="AlphaFoldDB" id="A0A8X6X0T2"/>
<reference evidence="2" key="1">
    <citation type="submission" date="2020-08" db="EMBL/GenBank/DDBJ databases">
        <title>Multicomponent nature underlies the extraordinary mechanical properties of spider dragline silk.</title>
        <authorList>
            <person name="Kono N."/>
            <person name="Nakamura H."/>
            <person name="Mori M."/>
            <person name="Yoshida Y."/>
            <person name="Ohtoshi R."/>
            <person name="Malay A.D."/>
            <person name="Moran D.A.P."/>
            <person name="Tomita M."/>
            <person name="Numata K."/>
            <person name="Arakawa K."/>
        </authorList>
    </citation>
    <scope>NUCLEOTIDE SEQUENCE</scope>
</reference>
<feature type="transmembrane region" description="Helical" evidence="1">
    <location>
        <begin position="158"/>
        <end position="179"/>
    </location>
</feature>
<evidence type="ECO:0000256" key="1">
    <source>
        <dbReference type="SAM" id="Phobius"/>
    </source>
</evidence>
<evidence type="ECO:0000313" key="3">
    <source>
        <dbReference type="Proteomes" id="UP000886998"/>
    </source>
</evidence>
<keyword evidence="1" id="KW-0472">Membrane</keyword>